<keyword evidence="7 11" id="KW-1133">Transmembrane helix</keyword>
<dbReference type="PRINTS" id="PR00252">
    <property type="entry name" value="NRIONCHANNEL"/>
</dbReference>
<comment type="subcellular location">
    <subcellularLocation>
        <location evidence="2">Cell membrane</location>
    </subcellularLocation>
    <subcellularLocation>
        <location evidence="1">Membrane</location>
        <topology evidence="1">Multi-pass membrane protein</topology>
    </subcellularLocation>
</comment>
<dbReference type="GO" id="GO:0004888">
    <property type="term" value="F:transmembrane signaling receptor activity"/>
    <property type="evidence" value="ECO:0007669"/>
    <property type="project" value="InterPro"/>
</dbReference>
<dbReference type="PANTHER" id="PTHR18945">
    <property type="entry name" value="NEUROTRANSMITTER GATED ION CHANNEL"/>
    <property type="match status" value="1"/>
</dbReference>
<evidence type="ECO:0000313" key="15">
    <source>
        <dbReference type="EnsemblMetazoa" id="XP_020896323.1"/>
    </source>
</evidence>
<dbReference type="AlphaFoldDB" id="A0A913WZ32"/>
<reference evidence="15" key="1">
    <citation type="submission" date="2022-11" db="UniProtKB">
        <authorList>
            <consortium name="EnsemblMetazoa"/>
        </authorList>
    </citation>
    <scope>IDENTIFICATION</scope>
</reference>
<sequence length="447" mass="51757">MDSVWLLLLTFTLGHVSCKDNSVVTESSYMDRTEIVNATMLTERMLHPRFYDSKARPNAGKKPVDVYLSIGVQAFTSIKETNMEFTTSMFLRQEWTDIRLAHGMDGTISLGGKDVDRIWRPDTYINNNNDYELHQENQLALISKYGEVYFSARMLVRASCQMYLQNFPMDVQKCSLILESFVYTNNHVAFHWKGRNPIKIFNKELAEFDMDKWEIEEIDQNYVAGPYRNLKVSFTFRRRLGFYVINFYVPCVVMVIMSWIVFWMDCNSIGERISLGITTILTIVFLLGSSNSTMPRVSYPKMIDWYLMGSFLFVFTTLITCLLIFMLNQMTRKDRVTLPLDKEAQNRPSTPNSMESPTTTPEDLDMRNHISHYVADSQGAVYPIMRSRIHHRKGKLVMNRSLSRSLCGIPANVTKADFGIIVNRMCRLLFPFAFSVFNAVYWTVIAS</sequence>
<dbReference type="Pfam" id="PF02932">
    <property type="entry name" value="Neur_chan_memb"/>
    <property type="match status" value="1"/>
</dbReference>
<dbReference type="KEGG" id="epa:110235223"/>
<evidence type="ECO:0000256" key="9">
    <source>
        <dbReference type="ARBA" id="ARBA00023136"/>
    </source>
</evidence>
<feature type="transmembrane region" description="Helical" evidence="11">
    <location>
        <begin position="273"/>
        <end position="293"/>
    </location>
</feature>
<dbReference type="CDD" id="cd18990">
    <property type="entry name" value="LGIC_ECD_GABAAR"/>
    <property type="match status" value="1"/>
</dbReference>
<keyword evidence="9 11" id="KW-0472">Membrane</keyword>
<dbReference type="GO" id="GO:0005230">
    <property type="term" value="F:extracellular ligand-gated monoatomic ion channel activity"/>
    <property type="evidence" value="ECO:0007669"/>
    <property type="project" value="InterPro"/>
</dbReference>
<keyword evidence="6 11" id="KW-0732">Signal</keyword>
<dbReference type="InterPro" id="IPR018000">
    <property type="entry name" value="Neurotransmitter_ion_chnl_CS"/>
</dbReference>
<dbReference type="EnsemblMetazoa" id="XM_021040664.2">
    <property type="protein sequence ID" value="XP_020896323.1"/>
    <property type="gene ID" value="LOC110235223"/>
</dbReference>
<dbReference type="CDD" id="cd19049">
    <property type="entry name" value="LGIC_TM_anion"/>
    <property type="match status" value="1"/>
</dbReference>
<feature type="signal peptide" evidence="11">
    <location>
        <begin position="1"/>
        <end position="18"/>
    </location>
</feature>
<feature type="chain" id="PRO_5038171141" evidence="11">
    <location>
        <begin position="19"/>
        <end position="447"/>
    </location>
</feature>
<dbReference type="Gene3D" id="1.20.58.390">
    <property type="entry name" value="Neurotransmitter-gated ion-channel transmembrane domain"/>
    <property type="match status" value="1"/>
</dbReference>
<dbReference type="OrthoDB" id="203862at2759"/>
<dbReference type="FunFam" id="1.20.58.390:FF:000137">
    <property type="entry name" value="Predicted protein"/>
    <property type="match status" value="1"/>
</dbReference>
<keyword evidence="16" id="KW-1185">Reference proteome</keyword>
<dbReference type="InterPro" id="IPR038050">
    <property type="entry name" value="Neuro_actylchol_rec"/>
</dbReference>
<evidence type="ECO:0000256" key="12">
    <source>
        <dbReference type="SAM" id="MobiDB-lite"/>
    </source>
</evidence>
<feature type="transmembrane region" description="Helical" evidence="11">
    <location>
        <begin position="240"/>
        <end position="261"/>
    </location>
</feature>
<dbReference type="FunFam" id="2.70.170.10:FF:000045">
    <property type="entry name" value="Predicted protein"/>
    <property type="match status" value="1"/>
</dbReference>
<evidence type="ECO:0000256" key="6">
    <source>
        <dbReference type="ARBA" id="ARBA00022729"/>
    </source>
</evidence>
<dbReference type="InterPro" id="IPR006028">
    <property type="entry name" value="GABAA/Glycine_rcpt"/>
</dbReference>
<name>A0A913WZ32_EXADI</name>
<dbReference type="GO" id="GO:0005886">
    <property type="term" value="C:plasma membrane"/>
    <property type="evidence" value="ECO:0007669"/>
    <property type="project" value="UniProtKB-SubCell"/>
</dbReference>
<dbReference type="InterPro" id="IPR006201">
    <property type="entry name" value="Neur_channel"/>
</dbReference>
<dbReference type="Pfam" id="PF02931">
    <property type="entry name" value="Neur_chan_LBD"/>
    <property type="match status" value="1"/>
</dbReference>
<accession>A0A913WZ32</accession>
<evidence type="ECO:0000256" key="1">
    <source>
        <dbReference type="ARBA" id="ARBA00004141"/>
    </source>
</evidence>
<keyword evidence="3 11" id="KW-0813">Transport</keyword>
<protein>
    <submittedName>
        <fullName evidence="15">Uncharacterized protein</fullName>
    </submittedName>
</protein>
<proteinExistence type="inferred from homology"/>
<dbReference type="RefSeq" id="XP_020896323.1">
    <property type="nucleotide sequence ID" value="XM_021040664.2"/>
</dbReference>
<dbReference type="OMA" id="QEWTDIR"/>
<evidence type="ECO:0000256" key="2">
    <source>
        <dbReference type="ARBA" id="ARBA00004236"/>
    </source>
</evidence>
<keyword evidence="4" id="KW-1003">Cell membrane</keyword>
<keyword evidence="10 11" id="KW-0407">Ion channel</keyword>
<feature type="transmembrane region" description="Helical" evidence="11">
    <location>
        <begin position="428"/>
        <end position="445"/>
    </location>
</feature>
<feature type="domain" description="Neurotransmitter-gated ion-channel transmembrane" evidence="14">
    <location>
        <begin position="248"/>
        <end position="371"/>
    </location>
</feature>
<evidence type="ECO:0000259" key="14">
    <source>
        <dbReference type="Pfam" id="PF02932"/>
    </source>
</evidence>
<keyword evidence="8 11" id="KW-0406">Ion transport</keyword>
<dbReference type="GeneID" id="110235223"/>
<comment type="similarity">
    <text evidence="11">Belongs to the ligand-gated ion channel (TC 1.A.9) family.</text>
</comment>
<evidence type="ECO:0000256" key="5">
    <source>
        <dbReference type="ARBA" id="ARBA00022692"/>
    </source>
</evidence>
<keyword evidence="5 11" id="KW-0812">Transmembrane</keyword>
<evidence type="ECO:0000256" key="10">
    <source>
        <dbReference type="ARBA" id="ARBA00023303"/>
    </source>
</evidence>
<evidence type="ECO:0000256" key="8">
    <source>
        <dbReference type="ARBA" id="ARBA00023065"/>
    </source>
</evidence>
<dbReference type="Gene3D" id="2.70.170.10">
    <property type="entry name" value="Neurotransmitter-gated ion-channel ligand-binding domain"/>
    <property type="match status" value="1"/>
</dbReference>
<dbReference type="SUPFAM" id="SSF90112">
    <property type="entry name" value="Neurotransmitter-gated ion-channel transmembrane pore"/>
    <property type="match status" value="1"/>
</dbReference>
<feature type="compositionally biased region" description="Polar residues" evidence="12">
    <location>
        <begin position="346"/>
        <end position="361"/>
    </location>
</feature>
<evidence type="ECO:0000259" key="13">
    <source>
        <dbReference type="Pfam" id="PF02931"/>
    </source>
</evidence>
<evidence type="ECO:0000256" key="7">
    <source>
        <dbReference type="ARBA" id="ARBA00022989"/>
    </source>
</evidence>
<feature type="transmembrane region" description="Helical" evidence="11">
    <location>
        <begin position="305"/>
        <end position="327"/>
    </location>
</feature>
<dbReference type="InterPro" id="IPR036719">
    <property type="entry name" value="Neuro-gated_channel_TM_sf"/>
</dbReference>
<feature type="region of interest" description="Disordered" evidence="12">
    <location>
        <begin position="338"/>
        <end position="361"/>
    </location>
</feature>
<dbReference type="InterPro" id="IPR006029">
    <property type="entry name" value="Neurotrans-gated_channel_TM"/>
</dbReference>
<evidence type="ECO:0000256" key="3">
    <source>
        <dbReference type="ARBA" id="ARBA00022448"/>
    </source>
</evidence>
<dbReference type="PROSITE" id="PS00236">
    <property type="entry name" value="NEUROTR_ION_CHANNEL"/>
    <property type="match status" value="1"/>
</dbReference>
<dbReference type="NCBIfam" id="TIGR00860">
    <property type="entry name" value="LIC"/>
    <property type="match status" value="1"/>
</dbReference>
<feature type="domain" description="Neurotransmitter-gated ion-channel ligand-binding" evidence="13">
    <location>
        <begin position="40"/>
        <end position="239"/>
    </location>
</feature>
<organism evidence="15 16">
    <name type="scientific">Exaiptasia diaphana</name>
    <name type="common">Tropical sea anemone</name>
    <name type="synonym">Aiptasia pulchella</name>
    <dbReference type="NCBI Taxonomy" id="2652724"/>
    <lineage>
        <taxon>Eukaryota</taxon>
        <taxon>Metazoa</taxon>
        <taxon>Cnidaria</taxon>
        <taxon>Anthozoa</taxon>
        <taxon>Hexacorallia</taxon>
        <taxon>Actiniaria</taxon>
        <taxon>Aiptasiidae</taxon>
        <taxon>Exaiptasia</taxon>
    </lineage>
</organism>
<dbReference type="InterPro" id="IPR036734">
    <property type="entry name" value="Neur_chan_lig-bd_sf"/>
</dbReference>
<dbReference type="SUPFAM" id="SSF63712">
    <property type="entry name" value="Nicotinic receptor ligand binding domain-like"/>
    <property type="match status" value="1"/>
</dbReference>
<evidence type="ECO:0000313" key="16">
    <source>
        <dbReference type="Proteomes" id="UP000887567"/>
    </source>
</evidence>
<dbReference type="Proteomes" id="UP000887567">
    <property type="component" value="Unplaced"/>
</dbReference>
<dbReference type="PRINTS" id="PR00253">
    <property type="entry name" value="GABAARECEPTR"/>
</dbReference>
<evidence type="ECO:0000256" key="4">
    <source>
        <dbReference type="ARBA" id="ARBA00022475"/>
    </source>
</evidence>
<dbReference type="InterPro" id="IPR006202">
    <property type="entry name" value="Neur_chan_lig-bd"/>
</dbReference>
<evidence type="ECO:0000256" key="11">
    <source>
        <dbReference type="RuleBase" id="RU000687"/>
    </source>
</evidence>